<dbReference type="EC" id="3.1.1.29" evidence="4"/>
<evidence type="ECO:0000256" key="1">
    <source>
        <dbReference type="SAM" id="Phobius"/>
    </source>
</evidence>
<dbReference type="Pfam" id="PF23269">
    <property type="entry name" value="DUF7074"/>
    <property type="match status" value="1"/>
</dbReference>
<organism evidence="4 5">
    <name type="scientific">Apostasia shenzhenica</name>
    <dbReference type="NCBI Taxonomy" id="1088818"/>
    <lineage>
        <taxon>Eukaryota</taxon>
        <taxon>Viridiplantae</taxon>
        <taxon>Streptophyta</taxon>
        <taxon>Embryophyta</taxon>
        <taxon>Tracheophyta</taxon>
        <taxon>Spermatophyta</taxon>
        <taxon>Magnoliopsida</taxon>
        <taxon>Liliopsida</taxon>
        <taxon>Asparagales</taxon>
        <taxon>Orchidaceae</taxon>
        <taxon>Apostasioideae</taxon>
        <taxon>Apostasia</taxon>
    </lineage>
</organism>
<dbReference type="InterPro" id="IPR001328">
    <property type="entry name" value="Pept_tRNA_hydro"/>
</dbReference>
<dbReference type="GO" id="GO:0004045">
    <property type="term" value="F:peptidyl-tRNA hydrolase activity"/>
    <property type="evidence" value="ECO:0007669"/>
    <property type="project" value="UniProtKB-EC"/>
</dbReference>
<dbReference type="STRING" id="1088818.A0A2I0ART6"/>
<feature type="transmembrane region" description="Helical" evidence="1">
    <location>
        <begin position="58"/>
        <end position="81"/>
    </location>
</feature>
<keyword evidence="5" id="KW-1185">Reference proteome</keyword>
<proteinExistence type="predicted"/>
<dbReference type="InterPro" id="IPR055503">
    <property type="entry name" value="DUF7075"/>
</dbReference>
<keyword evidence="1" id="KW-0472">Membrane</keyword>
<sequence>MSPRTAISIETHENPRASAVTLTWASYPSGGFCASAMKVLPGGGPSELPATGQYLVKVIGNLCFSLFFIFVLVFSIIALTYHPPDPWLQSSKALVNSLSDILPNSTFFIDDSILPTGEDLVASPPSTASEEIIPDKSFIPSCDPSVPLNCSHPAILAAIQRFNSKTFRRSIIFLSYDIPVPGSKPSECDASWRFRNHHEKSWRRYRDYRRFRLAPFDNCTFEVVGAGKFRSGINAALVPRRPSGPDRPATRTSDAEINDTIPTVVSESEFRKVRYLYYSRGGDYCKGMNHYLWSFLCGLGEAMFLNRTFVIDLSICLAGTYTSSGKDEDGKDFRFYFDFEHLKESASLVEEREFLMHWRQWDRISRNGRKADERITVRKVPTYKISPMLLKKDKSTIIWRQFDGPEPENYWYRVCEGRAAKHIERPWHALWKSKLLMNIVSEIAGRMDWDYDAVHVVRGEKAMKKELWPNLDWDTSPDLLVEKLTKMVKPWRNLYIATNEPFYNHFDKLRSHYKVHLLGDYNEMWGNVSEWHNETVLLNGGNPVEFDGYMRVAVDTELFYRAKLQVETFNNLTRDCKDGIHTCSRVLEASACPCPPTAASVGSLAPLQPVDGDLPTALDTDSGEQLASSTSASSFHLSSAAKHFPNVILTVKLSDDTLPQCLPASALYRPLLPSSGRVAAVALHWAWQSWGKVGFDMIDVFARSLGLPMTSLFFKAQFGEGLVDGTHVLLAKPQTYMNLSGECIYVALEEGVEILKTLLTKGLTECAKSANAEQKYKHLRVQTLPT</sequence>
<evidence type="ECO:0000313" key="4">
    <source>
        <dbReference type="EMBL" id="PKA58264.1"/>
    </source>
</evidence>
<protein>
    <submittedName>
        <fullName evidence="4">CRS2-like protein, chloroplastic</fullName>
        <ecNumber evidence="4">3.1.1.29</ecNumber>
    </submittedName>
</protein>
<dbReference type="InterPro" id="IPR036416">
    <property type="entry name" value="Pept_tRNA_hydro_sf"/>
</dbReference>
<dbReference type="OrthoDB" id="2015179at2759"/>
<dbReference type="PANTHER" id="PTHR31469">
    <property type="entry name" value="OS07G0633600 PROTEIN"/>
    <property type="match status" value="1"/>
</dbReference>
<feature type="domain" description="DUF7075" evidence="3">
    <location>
        <begin position="268"/>
        <end position="568"/>
    </location>
</feature>
<dbReference type="PANTHER" id="PTHR31469:SF4">
    <property type="entry name" value="O-FUCOSYLTRANSFERASE FAMILY PROTEIN"/>
    <property type="match status" value="1"/>
</dbReference>
<dbReference type="Gene3D" id="3.40.50.1470">
    <property type="entry name" value="Peptidyl-tRNA hydrolase"/>
    <property type="match status" value="1"/>
</dbReference>
<dbReference type="SUPFAM" id="SSF53178">
    <property type="entry name" value="Peptidyl-tRNA hydrolase-like"/>
    <property type="match status" value="1"/>
</dbReference>
<feature type="domain" description="DUF7074" evidence="2">
    <location>
        <begin position="147"/>
        <end position="231"/>
    </location>
</feature>
<evidence type="ECO:0000259" key="3">
    <source>
        <dbReference type="Pfam" id="PF23272"/>
    </source>
</evidence>
<accession>A0A2I0ART6</accession>
<dbReference type="Proteomes" id="UP000236161">
    <property type="component" value="Unassembled WGS sequence"/>
</dbReference>
<dbReference type="Pfam" id="PF01195">
    <property type="entry name" value="Pept_tRNA_hydro"/>
    <property type="match status" value="1"/>
</dbReference>
<name>A0A2I0ART6_9ASPA</name>
<keyword evidence="4" id="KW-0378">Hydrolase</keyword>
<dbReference type="AlphaFoldDB" id="A0A2I0ART6"/>
<dbReference type="Pfam" id="PF23272">
    <property type="entry name" value="DUF7075"/>
    <property type="match status" value="1"/>
</dbReference>
<evidence type="ECO:0000313" key="5">
    <source>
        <dbReference type="Proteomes" id="UP000236161"/>
    </source>
</evidence>
<dbReference type="GO" id="GO:0005794">
    <property type="term" value="C:Golgi apparatus"/>
    <property type="evidence" value="ECO:0007669"/>
    <property type="project" value="TreeGrafter"/>
</dbReference>
<evidence type="ECO:0000259" key="2">
    <source>
        <dbReference type="Pfam" id="PF23269"/>
    </source>
</evidence>
<dbReference type="InterPro" id="IPR055502">
    <property type="entry name" value="DUF7074"/>
</dbReference>
<dbReference type="EMBL" id="KZ451955">
    <property type="protein sequence ID" value="PKA58264.1"/>
    <property type="molecule type" value="Genomic_DNA"/>
</dbReference>
<reference evidence="4 5" key="1">
    <citation type="journal article" date="2017" name="Nature">
        <title>The Apostasia genome and the evolution of orchids.</title>
        <authorList>
            <person name="Zhang G.Q."/>
            <person name="Liu K.W."/>
            <person name="Li Z."/>
            <person name="Lohaus R."/>
            <person name="Hsiao Y.Y."/>
            <person name="Niu S.C."/>
            <person name="Wang J.Y."/>
            <person name="Lin Y.C."/>
            <person name="Xu Q."/>
            <person name="Chen L.J."/>
            <person name="Yoshida K."/>
            <person name="Fujiwara S."/>
            <person name="Wang Z.W."/>
            <person name="Zhang Y.Q."/>
            <person name="Mitsuda N."/>
            <person name="Wang M."/>
            <person name="Liu G.H."/>
            <person name="Pecoraro L."/>
            <person name="Huang H.X."/>
            <person name="Xiao X.J."/>
            <person name="Lin M."/>
            <person name="Wu X.Y."/>
            <person name="Wu W.L."/>
            <person name="Chen Y.Y."/>
            <person name="Chang S.B."/>
            <person name="Sakamoto S."/>
            <person name="Ohme-Takagi M."/>
            <person name="Yagi M."/>
            <person name="Zeng S.J."/>
            <person name="Shen C.Y."/>
            <person name="Yeh C.M."/>
            <person name="Luo Y.B."/>
            <person name="Tsai W.C."/>
            <person name="Van de Peer Y."/>
            <person name="Liu Z.J."/>
        </authorList>
    </citation>
    <scope>NUCLEOTIDE SEQUENCE [LARGE SCALE GENOMIC DNA]</scope>
    <source>
        <strain evidence="5">cv. Shenzhen</strain>
        <tissue evidence="4">Stem</tissue>
    </source>
</reference>
<keyword evidence="1" id="KW-1133">Transmembrane helix</keyword>
<gene>
    <name evidence="4" type="ORF">AXF42_Ash012987</name>
</gene>
<keyword evidence="1" id="KW-0812">Transmembrane</keyword>